<dbReference type="Proteomes" id="UP000034883">
    <property type="component" value="Chromosome"/>
</dbReference>
<name>A0A0F6SHS8_9BACT</name>
<feature type="chain" id="PRO_5002509561" evidence="1">
    <location>
        <begin position="25"/>
        <end position="323"/>
    </location>
</feature>
<feature type="signal peptide" evidence="1">
    <location>
        <begin position="1"/>
        <end position="24"/>
    </location>
</feature>
<reference evidence="2" key="1">
    <citation type="submission" date="2015-03" db="EMBL/GenBank/DDBJ databases">
        <title>Genome assembly of Sandaracinus amylolyticus DSM 53668.</title>
        <authorList>
            <person name="Sharma G."/>
            <person name="Subramanian S."/>
        </authorList>
    </citation>
    <scope>NUCLEOTIDE SEQUENCE [LARGE SCALE GENOMIC DNA]</scope>
    <source>
        <strain evidence="2">DSM 53668</strain>
    </source>
</reference>
<proteinExistence type="predicted"/>
<dbReference type="STRING" id="927083.DB32_008118"/>
<evidence type="ECO:0000313" key="2">
    <source>
        <dbReference type="EMBL" id="AKF10969.1"/>
    </source>
</evidence>
<dbReference type="AlphaFoldDB" id="A0A0F6SHS8"/>
<gene>
    <name evidence="2" type="ORF">DB32_008118</name>
</gene>
<dbReference type="EMBL" id="CP011125">
    <property type="protein sequence ID" value="AKF10969.1"/>
    <property type="molecule type" value="Genomic_DNA"/>
</dbReference>
<evidence type="ECO:0000256" key="1">
    <source>
        <dbReference type="SAM" id="SignalP"/>
    </source>
</evidence>
<keyword evidence="1" id="KW-0732">Signal</keyword>
<organism evidence="2 3">
    <name type="scientific">Sandaracinus amylolyticus</name>
    <dbReference type="NCBI Taxonomy" id="927083"/>
    <lineage>
        <taxon>Bacteria</taxon>
        <taxon>Pseudomonadati</taxon>
        <taxon>Myxococcota</taxon>
        <taxon>Polyangia</taxon>
        <taxon>Polyangiales</taxon>
        <taxon>Sandaracinaceae</taxon>
        <taxon>Sandaracinus</taxon>
    </lineage>
</organism>
<sequence length="323" mass="33389">MHRWTIGAALVIGTWSTWVSGAHASTDAGVCTAPTISPVPGALPVNVPGFVISARGGATSAVELVRIEEDGTETPLDIVVEWLANVTPAMRIVPSAPFEVGVRYVVRVQGCVPGSGLGEISFEYVAVDAVPVPATLGTVQISPLRRIESDVGEPFFFVDTTLVPDTDFAPWLGLYAIDFVAESELGTTPSTPRLATATRGLLERFAIACEGADPTFARVAPGAMTVRVRATSFFDETDVVEASASTTTACDESIDVTPPGVVLHDAAVGLGLDAGVAAAEGGAAGSCACRATSGSRPGTSFAATWLVLGIAIVLRRERAYSRA</sequence>
<dbReference type="KEGG" id="samy:DB32_008118"/>
<protein>
    <submittedName>
        <fullName evidence="2">Uncharacterized protein</fullName>
    </submittedName>
</protein>
<evidence type="ECO:0000313" key="3">
    <source>
        <dbReference type="Proteomes" id="UP000034883"/>
    </source>
</evidence>
<dbReference type="RefSeq" id="WP_083458359.1">
    <property type="nucleotide sequence ID" value="NZ_CP011125.1"/>
</dbReference>
<keyword evidence="3" id="KW-1185">Reference proteome</keyword>
<accession>A0A0F6SHS8</accession>